<proteinExistence type="predicted"/>
<evidence type="ECO:0000313" key="2">
    <source>
        <dbReference type="Proteomes" id="UP000325780"/>
    </source>
</evidence>
<protein>
    <submittedName>
        <fullName evidence="1">Uncharacterized protein</fullName>
    </submittedName>
</protein>
<name>A0A5N6U4J2_ASPAV</name>
<dbReference type="Proteomes" id="UP000325780">
    <property type="component" value="Unassembled WGS sequence"/>
</dbReference>
<sequence>MSLWPIFITAPNATPKQINKALIELDDYEYGASSSWVVVHTSEPPITPTASIPPLAIPELTSTTNFFAGKAPQDVHAYVQDPATRSLFSDRDLTTYHWVAIDEKGLGEETCLLAQYEEGREPDADGEVREFKMCRIPWASAWSMFCNLDLANMDFEEWVEEDVGPVEEDFGAWKWVGPFSGGSVDEEAVSKRKDRLATAEKEGYI</sequence>
<reference evidence="1 2" key="1">
    <citation type="submission" date="2019-04" db="EMBL/GenBank/DDBJ databases">
        <title>Friends and foes A comparative genomics study of 23 Aspergillus species from section Flavi.</title>
        <authorList>
            <consortium name="DOE Joint Genome Institute"/>
            <person name="Kjaerbolling I."/>
            <person name="Vesth T."/>
            <person name="Frisvad J.C."/>
            <person name="Nybo J.L."/>
            <person name="Theobald S."/>
            <person name="Kildgaard S."/>
            <person name="Isbrandt T."/>
            <person name="Kuo A."/>
            <person name="Sato A."/>
            <person name="Lyhne E.K."/>
            <person name="Kogle M.E."/>
            <person name="Wiebenga A."/>
            <person name="Kun R.S."/>
            <person name="Lubbers R.J."/>
            <person name="Makela M.R."/>
            <person name="Barry K."/>
            <person name="Chovatia M."/>
            <person name="Clum A."/>
            <person name="Daum C."/>
            <person name="Haridas S."/>
            <person name="He G."/>
            <person name="LaButti K."/>
            <person name="Lipzen A."/>
            <person name="Mondo S."/>
            <person name="Riley R."/>
            <person name="Salamov A."/>
            <person name="Simmons B.A."/>
            <person name="Magnuson J.K."/>
            <person name="Henrissat B."/>
            <person name="Mortensen U.H."/>
            <person name="Larsen T.O."/>
            <person name="Devries R.P."/>
            <person name="Grigoriev I.V."/>
            <person name="Machida M."/>
            <person name="Baker S.E."/>
            <person name="Andersen M.R."/>
        </authorList>
    </citation>
    <scope>NUCLEOTIDE SEQUENCE [LARGE SCALE GENOMIC DNA]</scope>
    <source>
        <strain evidence="1 2">IBT 18842</strain>
    </source>
</reference>
<dbReference type="OrthoDB" id="2884623at2759"/>
<organism evidence="1 2">
    <name type="scientific">Aspergillus avenaceus</name>
    <dbReference type="NCBI Taxonomy" id="36643"/>
    <lineage>
        <taxon>Eukaryota</taxon>
        <taxon>Fungi</taxon>
        <taxon>Dikarya</taxon>
        <taxon>Ascomycota</taxon>
        <taxon>Pezizomycotina</taxon>
        <taxon>Eurotiomycetes</taxon>
        <taxon>Eurotiomycetidae</taxon>
        <taxon>Eurotiales</taxon>
        <taxon>Aspergillaceae</taxon>
        <taxon>Aspergillus</taxon>
        <taxon>Aspergillus subgen. Circumdati</taxon>
    </lineage>
</organism>
<gene>
    <name evidence="1" type="ORF">BDV25DRAFT_27931</name>
</gene>
<accession>A0A5N6U4J2</accession>
<dbReference type="AlphaFoldDB" id="A0A5N6U4J2"/>
<keyword evidence="2" id="KW-1185">Reference proteome</keyword>
<dbReference type="EMBL" id="ML742039">
    <property type="protein sequence ID" value="KAE8153430.1"/>
    <property type="molecule type" value="Genomic_DNA"/>
</dbReference>
<evidence type="ECO:0000313" key="1">
    <source>
        <dbReference type="EMBL" id="KAE8153430.1"/>
    </source>
</evidence>